<dbReference type="Proteomes" id="UP000335636">
    <property type="component" value="Unassembled WGS sequence"/>
</dbReference>
<proteinExistence type="predicted"/>
<reference evidence="2 3" key="1">
    <citation type="submission" date="2019-04" db="EMBL/GenBank/DDBJ databases">
        <authorList>
            <person name="Alioto T."/>
            <person name="Alioto T."/>
        </authorList>
    </citation>
    <scope>NUCLEOTIDE SEQUENCE [LARGE SCALE GENOMIC DNA]</scope>
</reference>
<gene>
    <name evidence="1" type="ORF">GHT09_013163</name>
    <name evidence="2" type="ORF">MONAX_5E027700</name>
</gene>
<name>A0A5E4CKH7_MARMO</name>
<organism evidence="2 3">
    <name type="scientific">Marmota monax</name>
    <name type="common">Woodchuck</name>
    <dbReference type="NCBI Taxonomy" id="9995"/>
    <lineage>
        <taxon>Eukaryota</taxon>
        <taxon>Metazoa</taxon>
        <taxon>Chordata</taxon>
        <taxon>Craniata</taxon>
        <taxon>Vertebrata</taxon>
        <taxon>Euteleostomi</taxon>
        <taxon>Mammalia</taxon>
        <taxon>Eutheria</taxon>
        <taxon>Euarchontoglires</taxon>
        <taxon>Glires</taxon>
        <taxon>Rodentia</taxon>
        <taxon>Sciuromorpha</taxon>
        <taxon>Sciuridae</taxon>
        <taxon>Xerinae</taxon>
        <taxon>Marmotini</taxon>
        <taxon>Marmota</taxon>
    </lineage>
</organism>
<keyword evidence="3" id="KW-1185">Reference proteome</keyword>
<protein>
    <submittedName>
        <fullName evidence="2">Uncharacterized protein</fullName>
    </submittedName>
</protein>
<evidence type="ECO:0000313" key="3">
    <source>
        <dbReference type="Proteomes" id="UP000335636"/>
    </source>
</evidence>
<sequence>MEANSKYTWVALSTSTMSHKHGPSPSLSSPQTDTAPLNNSTVFLLHPTQLETFLSLHMKCSFQTGLPGMASAAKCSSPLAFLPCPRKASTVSSKWAVDVPPLLALEPGSPQPCRGSEGEGAEEAMGSVVSNVLELLIYLERRSAIVQTSRSRDSEGLRLSTTLGTLLTSLMLWQQPRQGPGVSMVTSVQASTLRSLSTLCIFVALVFSTMGEFFRLYQDMSCSGQNFTQELDPFTVHVASGKHVHCASQCYQGQPCGNTSNVLVSNVLELLIYLERRSAIVQTSRSRDSEGLRLSTTLGTLLTSLMLWQQPRQVSQVILV</sequence>
<dbReference type="EMBL" id="WJEC01002817">
    <property type="protein sequence ID" value="KAF7475862.1"/>
    <property type="molecule type" value="Genomic_DNA"/>
</dbReference>
<accession>A0A5E4CKH7</accession>
<dbReference type="EMBL" id="CABDUW010001529">
    <property type="protein sequence ID" value="VTJ82346.1"/>
    <property type="molecule type" value="Genomic_DNA"/>
</dbReference>
<dbReference type="AlphaFoldDB" id="A0A5E4CKH7"/>
<dbReference type="Proteomes" id="UP000662637">
    <property type="component" value="Unassembled WGS sequence"/>
</dbReference>
<evidence type="ECO:0000313" key="1">
    <source>
        <dbReference type="EMBL" id="KAF7475862.1"/>
    </source>
</evidence>
<reference evidence="1" key="2">
    <citation type="submission" date="2020-08" db="EMBL/GenBank/DDBJ databases">
        <authorList>
            <person name="Shumante A."/>
            <person name="Zimin A.V."/>
            <person name="Puiu D."/>
            <person name="Salzberg S.L."/>
        </authorList>
    </citation>
    <scope>NUCLEOTIDE SEQUENCE</scope>
    <source>
        <strain evidence="1">WC2-LM</strain>
        <tissue evidence="1">Liver</tissue>
    </source>
</reference>
<evidence type="ECO:0000313" key="2">
    <source>
        <dbReference type="EMBL" id="VTJ82346.1"/>
    </source>
</evidence>